<reference evidence="1" key="3">
    <citation type="submission" date="2021-09" db="EMBL/GenBank/DDBJ databases">
        <authorList>
            <person name="Gilroy R."/>
        </authorList>
    </citation>
    <scope>NUCLEOTIDE SEQUENCE</scope>
    <source>
        <strain evidence="1">CHK192-2623</strain>
    </source>
</reference>
<evidence type="ECO:0000313" key="1">
    <source>
        <dbReference type="EMBL" id="HJE49253.1"/>
    </source>
</evidence>
<dbReference type="EMBL" id="NIBD01000042">
    <property type="protein sequence ID" value="PAB54379.1"/>
    <property type="molecule type" value="Genomic_DNA"/>
</dbReference>
<organism evidence="2 3">
    <name type="scientific">Lactobacillus johnsonii</name>
    <dbReference type="NCBI Taxonomy" id="33959"/>
    <lineage>
        <taxon>Bacteria</taxon>
        <taxon>Bacillati</taxon>
        <taxon>Bacillota</taxon>
        <taxon>Bacilli</taxon>
        <taxon>Lactobacillales</taxon>
        <taxon>Lactobacillaceae</taxon>
        <taxon>Lactobacillus</taxon>
    </lineage>
</organism>
<accession>A0A267M449</accession>
<dbReference type="RefSeq" id="WP_095183028.1">
    <property type="nucleotide sequence ID" value="NZ_JABAFI010000009.1"/>
</dbReference>
<name>A0A267M449_LACJH</name>
<dbReference type="AlphaFoldDB" id="A0A267M449"/>
<reference evidence="2 3" key="1">
    <citation type="submission" date="2017-05" db="EMBL/GenBank/DDBJ databases">
        <title>Lactobacillus johnsonii from commercial turkeys.</title>
        <authorList>
            <person name="Johnson T.J."/>
            <person name="Youmans B."/>
        </authorList>
    </citation>
    <scope>NUCLEOTIDE SEQUENCE [LARGE SCALE GENOMIC DNA]</scope>
    <source>
        <strain evidence="2 3">UMNLJ114</strain>
    </source>
</reference>
<reference evidence="1" key="2">
    <citation type="journal article" date="2021" name="PeerJ">
        <title>Extensive microbial diversity within the chicken gut microbiome revealed by metagenomics and culture.</title>
        <authorList>
            <person name="Gilroy R."/>
            <person name="Ravi A."/>
            <person name="Getino M."/>
            <person name="Pursley I."/>
            <person name="Horton D.L."/>
            <person name="Alikhan N.F."/>
            <person name="Baker D."/>
            <person name="Gharbi K."/>
            <person name="Hall N."/>
            <person name="Watson M."/>
            <person name="Adriaenssens E.M."/>
            <person name="Foster-Nyarko E."/>
            <person name="Jarju S."/>
            <person name="Secka A."/>
            <person name="Antonio M."/>
            <person name="Oren A."/>
            <person name="Chaudhuri R.R."/>
            <person name="La Ragione R."/>
            <person name="Hildebrand F."/>
            <person name="Pallen M.J."/>
        </authorList>
    </citation>
    <scope>NUCLEOTIDE SEQUENCE</scope>
    <source>
        <strain evidence="1">CHK192-2623</strain>
    </source>
</reference>
<evidence type="ECO:0000313" key="2">
    <source>
        <dbReference type="EMBL" id="PAB54379.1"/>
    </source>
</evidence>
<dbReference type="Proteomes" id="UP000732527">
    <property type="component" value="Unassembled WGS sequence"/>
</dbReference>
<proteinExistence type="predicted"/>
<comment type="caution">
    <text evidence="2">The sequence shown here is derived from an EMBL/GenBank/DDBJ whole genome shotgun (WGS) entry which is preliminary data.</text>
</comment>
<dbReference type="EMBL" id="DYYQ01000019">
    <property type="protein sequence ID" value="HJE49253.1"/>
    <property type="molecule type" value="Genomic_DNA"/>
</dbReference>
<gene>
    <name evidence="2" type="ORF">A3Q24_08080</name>
    <name evidence="1" type="ORF">K8V69_03600</name>
</gene>
<evidence type="ECO:0000313" key="3">
    <source>
        <dbReference type="Proteomes" id="UP000216008"/>
    </source>
</evidence>
<protein>
    <submittedName>
        <fullName evidence="2">Uncharacterized protein</fullName>
    </submittedName>
</protein>
<dbReference type="Proteomes" id="UP000216008">
    <property type="component" value="Unassembled WGS sequence"/>
</dbReference>
<sequence length="77" mass="9214">MKFFSYEVLYDDEHVRKLKISSDLEESTAEIDKDNHKIIFQGFKKSFTNWLSKEFVERFLWASLKNFPDRKEAAFGS</sequence>